<accession>A0A511FLY8</accession>
<dbReference type="GO" id="GO:0016829">
    <property type="term" value="F:lyase activity"/>
    <property type="evidence" value="ECO:0007669"/>
    <property type="project" value="UniProtKB-KW"/>
</dbReference>
<comment type="caution">
    <text evidence="3">The sequence shown here is derived from an EMBL/GenBank/DDBJ whole genome shotgun (WGS) entry which is preliminary data.</text>
</comment>
<dbReference type="EMBL" id="BJVQ01000125">
    <property type="protein sequence ID" value="GEL48868.1"/>
    <property type="molecule type" value="Genomic_DNA"/>
</dbReference>
<dbReference type="Proteomes" id="UP000321723">
    <property type="component" value="Unassembled WGS sequence"/>
</dbReference>
<reference evidence="4 6" key="2">
    <citation type="submission" date="2020-08" db="EMBL/GenBank/DDBJ databases">
        <title>Sequencing the genomes of 1000 actinobacteria strains.</title>
        <authorList>
            <person name="Klenk H.-P."/>
        </authorList>
    </citation>
    <scope>NUCLEOTIDE SEQUENCE [LARGE SCALE GENOMIC DNA]</scope>
    <source>
        <strain evidence="4 6">DSM 9581</strain>
    </source>
</reference>
<dbReference type="SUPFAM" id="SSF53800">
    <property type="entry name" value="Chelatase"/>
    <property type="match status" value="1"/>
</dbReference>
<dbReference type="AlphaFoldDB" id="A0A511FLY8"/>
<evidence type="ECO:0000313" key="6">
    <source>
        <dbReference type="Proteomes" id="UP000564629"/>
    </source>
</evidence>
<dbReference type="PANTHER" id="PTHR33542:SF5">
    <property type="entry name" value="FERROCHELATASE CHE1"/>
    <property type="match status" value="1"/>
</dbReference>
<evidence type="ECO:0000256" key="2">
    <source>
        <dbReference type="ARBA" id="ARBA00023239"/>
    </source>
</evidence>
<dbReference type="InterPro" id="IPR002762">
    <property type="entry name" value="CbiX-like"/>
</dbReference>
<dbReference type="Proteomes" id="UP000564629">
    <property type="component" value="Unassembled WGS sequence"/>
</dbReference>
<dbReference type="EMBL" id="JACHDN010000001">
    <property type="protein sequence ID" value="MBB5473039.1"/>
    <property type="molecule type" value="Genomic_DNA"/>
</dbReference>
<sequence>MSEAGGAVLVACAHGTRSEAGRAVVRSVVEDLRALVGGTPVREAFVDVQEPAVGPAVGDAVRAGGVAVVVPLLLSTGFHVRHDIGAAVARRPAVAAGPLGPDDRLVTILVERLTEAGATADDAVVLAAAGSSDPAAAEAVAEVLAGLRARWPGPVTVGYGAAARPSVGDAVAAARATGARRVVVASYLLAPGHFHGALAGAGADVVTAPLGPHPLLARIALDRFRDAAR</sequence>
<evidence type="ECO:0000313" key="4">
    <source>
        <dbReference type="EMBL" id="MBB5473039.1"/>
    </source>
</evidence>
<dbReference type="Gene3D" id="3.40.50.1400">
    <property type="match status" value="2"/>
</dbReference>
<evidence type="ECO:0000256" key="1">
    <source>
        <dbReference type="ARBA" id="ARBA00022723"/>
    </source>
</evidence>
<evidence type="ECO:0000313" key="5">
    <source>
        <dbReference type="Proteomes" id="UP000321723"/>
    </source>
</evidence>
<keyword evidence="5" id="KW-1185">Reference proteome</keyword>
<proteinExistence type="predicted"/>
<keyword evidence="2" id="KW-0456">Lyase</keyword>
<organism evidence="3 5">
    <name type="scientific">Cellulomonas hominis</name>
    <dbReference type="NCBI Taxonomy" id="156981"/>
    <lineage>
        <taxon>Bacteria</taxon>
        <taxon>Bacillati</taxon>
        <taxon>Actinomycetota</taxon>
        <taxon>Actinomycetes</taxon>
        <taxon>Micrococcales</taxon>
        <taxon>Cellulomonadaceae</taxon>
        <taxon>Cellulomonas</taxon>
    </lineage>
</organism>
<dbReference type="InterPro" id="IPR050963">
    <property type="entry name" value="Sirohydro_Cobaltochel/CbiX"/>
</dbReference>
<name>A0A511FLY8_9CELL</name>
<gene>
    <name evidence="3" type="ORF">CHO01_39840</name>
    <name evidence="4" type="ORF">HNR08_001775</name>
</gene>
<dbReference type="PANTHER" id="PTHR33542">
    <property type="entry name" value="SIROHYDROCHLORIN FERROCHELATASE, CHLOROPLASTIC"/>
    <property type="match status" value="1"/>
</dbReference>
<dbReference type="GO" id="GO:0046872">
    <property type="term" value="F:metal ion binding"/>
    <property type="evidence" value="ECO:0007669"/>
    <property type="project" value="UniProtKB-KW"/>
</dbReference>
<dbReference type="Pfam" id="PF01903">
    <property type="entry name" value="CbiX"/>
    <property type="match status" value="2"/>
</dbReference>
<protein>
    <submittedName>
        <fullName evidence="4">Sirohydrochlorin ferrochelatase</fullName>
    </submittedName>
</protein>
<dbReference type="RefSeq" id="WP_221286331.1">
    <property type="nucleotide sequence ID" value="NZ_BJVQ01000125.1"/>
</dbReference>
<evidence type="ECO:0000313" key="3">
    <source>
        <dbReference type="EMBL" id="GEL48868.1"/>
    </source>
</evidence>
<reference evidence="3 5" key="1">
    <citation type="submission" date="2019-07" db="EMBL/GenBank/DDBJ databases">
        <title>Whole genome shotgun sequence of Cellulomonas hominis NBRC 16055.</title>
        <authorList>
            <person name="Hosoyama A."/>
            <person name="Uohara A."/>
            <person name="Ohji S."/>
            <person name="Ichikawa N."/>
        </authorList>
    </citation>
    <scope>NUCLEOTIDE SEQUENCE [LARGE SCALE GENOMIC DNA]</scope>
    <source>
        <strain evidence="3 5">NBRC 16055</strain>
    </source>
</reference>
<keyword evidence="1" id="KW-0479">Metal-binding</keyword>